<comment type="caution">
    <text evidence="1">The sequence shown here is derived from an EMBL/GenBank/DDBJ whole genome shotgun (WGS) entry which is preliminary data.</text>
</comment>
<proteinExistence type="predicted"/>
<sequence>MFGSDSPCDVEVLNQAFIDASQYINPIIANKSKEYNSLYRSKIKRGTFKYGEGYVKKSQTFYGGTAIQDCGSSWAVVEPSRPAGTNGQEDPGHDSCRYESEVIGYGFEEKSYTLYQATRRTLDICLNDILFKWQYEKQLVLTFGMLSNVTLGEWEQIEREFYMDFANKYIV</sequence>
<accession>X0UKC1</accession>
<dbReference type="AlphaFoldDB" id="X0UKC1"/>
<protein>
    <submittedName>
        <fullName evidence="1">Uncharacterized protein</fullName>
    </submittedName>
</protein>
<name>X0UKC1_9ZZZZ</name>
<reference evidence="1" key="1">
    <citation type="journal article" date="2014" name="Front. Microbiol.">
        <title>High frequency of phylogenetically diverse reductive dehalogenase-homologous genes in deep subseafloor sedimentary metagenomes.</title>
        <authorList>
            <person name="Kawai M."/>
            <person name="Futagami T."/>
            <person name="Toyoda A."/>
            <person name="Takaki Y."/>
            <person name="Nishi S."/>
            <person name="Hori S."/>
            <person name="Arai W."/>
            <person name="Tsubouchi T."/>
            <person name="Morono Y."/>
            <person name="Uchiyama I."/>
            <person name="Ito T."/>
            <person name="Fujiyama A."/>
            <person name="Inagaki F."/>
            <person name="Takami H."/>
        </authorList>
    </citation>
    <scope>NUCLEOTIDE SEQUENCE</scope>
    <source>
        <strain evidence="1">Expedition CK06-06</strain>
    </source>
</reference>
<feature type="non-terminal residue" evidence="1">
    <location>
        <position position="171"/>
    </location>
</feature>
<gene>
    <name evidence="1" type="ORF">S01H1_38557</name>
</gene>
<evidence type="ECO:0000313" key="1">
    <source>
        <dbReference type="EMBL" id="GAG06030.1"/>
    </source>
</evidence>
<organism evidence="1">
    <name type="scientific">marine sediment metagenome</name>
    <dbReference type="NCBI Taxonomy" id="412755"/>
    <lineage>
        <taxon>unclassified sequences</taxon>
        <taxon>metagenomes</taxon>
        <taxon>ecological metagenomes</taxon>
    </lineage>
</organism>
<dbReference type="EMBL" id="BARS01024281">
    <property type="protein sequence ID" value="GAG06030.1"/>
    <property type="molecule type" value="Genomic_DNA"/>
</dbReference>